<dbReference type="SUPFAM" id="SSF47203">
    <property type="entry name" value="Acyl-CoA dehydrogenase C-terminal domain-like"/>
    <property type="match status" value="1"/>
</dbReference>
<evidence type="ECO:0000259" key="6">
    <source>
        <dbReference type="Pfam" id="PF11794"/>
    </source>
</evidence>
<dbReference type="GO" id="GO:0050660">
    <property type="term" value="F:flavin adenine dinucleotide binding"/>
    <property type="evidence" value="ECO:0007669"/>
    <property type="project" value="InterPro"/>
</dbReference>
<accession>A0A1W5ZTK1</accession>
<sequence>MPMITGEEYKRRIDAMQTEVWLDGKKVEGAISTHPAFKGVIQTQSELYDMQNERKESMTFLSDTTGERVGMSYLIPKTKTDLENRRKMIQQWASHSGGLMGRSPDYMNTVLASFAASIDILKGKPNCFPERLVQFYEYACQKDLSFTHTFVNPQSNRSKLAYLEEDVTNARIVKRMEEGLVIKGAKLLATQGGMTDEILVFSAPGAKENSHSYCFSIPSDTPGLKFICRESFVNEDSPLSSKFEEMDTIVIFDDVLVPWERVFLHDNICAANDLYIKGKFVPFTLHQIASRQVVKTEFILGVADQIVETINIGEYQHIQSKMSEIVKGLETLKALLQYSEAEAELDPSGVMVPARGPLYVAINQFQELYPRFTEIIQLLGASGLISIPKESNFSTQVGKEIDHYLMGAECRGKERVALFRMAWDLTMSSFGSRQTLYERFFFGDPVRISQTIYQFYDRTSSYKLVEDLVNRKS</sequence>
<dbReference type="InterPro" id="IPR009100">
    <property type="entry name" value="AcylCoA_DH/oxidase_NM_dom_sf"/>
</dbReference>
<dbReference type="InterPro" id="IPR004925">
    <property type="entry name" value="HpaB/PvcC/4-BUDH"/>
</dbReference>
<dbReference type="Proteomes" id="UP000192527">
    <property type="component" value="Chromosome"/>
</dbReference>
<feature type="domain" description="HpaB/PvcC/4-BUDH N-terminal" evidence="6">
    <location>
        <begin position="5"/>
        <end position="264"/>
    </location>
</feature>
<dbReference type="RefSeq" id="WP_085029114.1">
    <property type="nucleotide sequence ID" value="NZ_CP020772.1"/>
</dbReference>
<keyword evidence="8" id="KW-1185">Reference proteome</keyword>
<dbReference type="PIRSF" id="PIRSF000331">
    <property type="entry name" value="HpaA_HpaB"/>
    <property type="match status" value="1"/>
</dbReference>
<protein>
    <submittedName>
        <fullName evidence="7">4-hydroxyphenylacetate 3-monooxygenase, oxygenase component</fullName>
    </submittedName>
</protein>
<feature type="binding site" evidence="4">
    <location>
        <position position="190"/>
    </location>
    <ligand>
        <name>FAD</name>
        <dbReference type="ChEBI" id="CHEBI:57692"/>
    </ligand>
</feature>
<reference evidence="7 8" key="1">
    <citation type="submission" date="2017-04" db="EMBL/GenBank/DDBJ databases">
        <title>The whole genome sequencing and assembly of Halobacillus mangrovi strain.</title>
        <authorList>
            <person name="Lee S.-J."/>
            <person name="Park M.-K."/>
            <person name="Kim J.-Y."/>
            <person name="Lee Y.-J."/>
            <person name="Yi H."/>
            <person name="Bahn Y.-S."/>
            <person name="Kim J.F."/>
            <person name="Lee D.-W."/>
        </authorList>
    </citation>
    <scope>NUCLEOTIDE SEQUENCE [LARGE SCALE GENOMIC DNA]</scope>
    <source>
        <strain evidence="7 8">KTB 131</strain>
    </source>
</reference>
<dbReference type="PANTHER" id="PTHR36117">
    <property type="entry name" value="4-HYDROXYPHENYLACETATE 3-MONOOXYGENASE-RELATED"/>
    <property type="match status" value="1"/>
</dbReference>
<dbReference type="InterPro" id="IPR046373">
    <property type="entry name" value="Acyl-CoA_Oxase/DH_mid-dom_sf"/>
</dbReference>
<organism evidence="7 8">
    <name type="scientific">Halobacillus mangrovi</name>
    <dbReference type="NCBI Taxonomy" id="402384"/>
    <lineage>
        <taxon>Bacteria</taxon>
        <taxon>Bacillati</taxon>
        <taxon>Bacillota</taxon>
        <taxon>Bacilli</taxon>
        <taxon>Bacillales</taxon>
        <taxon>Bacillaceae</taxon>
        <taxon>Halobacillus</taxon>
    </lineage>
</organism>
<gene>
    <name evidence="7" type="ORF">HM131_07195</name>
</gene>
<feature type="domain" description="HpaB/PvcC/4-BUDH C-terminal" evidence="5">
    <location>
        <begin position="271"/>
        <end position="469"/>
    </location>
</feature>
<dbReference type="GO" id="GO:0016627">
    <property type="term" value="F:oxidoreductase activity, acting on the CH-CH group of donors"/>
    <property type="evidence" value="ECO:0007669"/>
    <property type="project" value="InterPro"/>
</dbReference>
<dbReference type="AlphaFoldDB" id="A0A1W5ZTK1"/>
<dbReference type="PANTHER" id="PTHR36117:SF3">
    <property type="entry name" value="4-HYDROXYPHENYLACETATE 3-MONOOXYGENASE-RELATED"/>
    <property type="match status" value="1"/>
</dbReference>
<dbReference type="Gene3D" id="1.10.3140.10">
    <property type="entry name" value="4-hydroxybutyryl-coa dehydratase, domain 1"/>
    <property type="match status" value="1"/>
</dbReference>
<dbReference type="NCBIfam" id="TIGR02309">
    <property type="entry name" value="HpaB-1"/>
    <property type="match status" value="1"/>
</dbReference>
<evidence type="ECO:0000313" key="7">
    <source>
        <dbReference type="EMBL" id="ARI76636.1"/>
    </source>
</evidence>
<keyword evidence="3" id="KW-0560">Oxidoreductase</keyword>
<evidence type="ECO:0000256" key="4">
    <source>
        <dbReference type="PIRSR" id="PIRSR000331-2"/>
    </source>
</evidence>
<dbReference type="InterPro" id="IPR036250">
    <property type="entry name" value="AcylCo_DH-like_C"/>
</dbReference>
<dbReference type="Gene3D" id="2.40.110.10">
    <property type="entry name" value="Butyryl-CoA Dehydrogenase, subunit A, domain 2"/>
    <property type="match status" value="1"/>
</dbReference>
<evidence type="ECO:0000313" key="8">
    <source>
        <dbReference type="Proteomes" id="UP000192527"/>
    </source>
</evidence>
<dbReference type="EMBL" id="CP020772">
    <property type="protein sequence ID" value="ARI76636.1"/>
    <property type="molecule type" value="Genomic_DNA"/>
</dbReference>
<keyword evidence="2 4" id="KW-0274">FAD</keyword>
<dbReference type="OrthoDB" id="9785230at2"/>
<dbReference type="InterPro" id="IPR024719">
    <property type="entry name" value="HpaB/PvcC/4-BUDH_C"/>
</dbReference>
<evidence type="ECO:0000259" key="5">
    <source>
        <dbReference type="Pfam" id="PF03241"/>
    </source>
</evidence>
<evidence type="ECO:0000256" key="3">
    <source>
        <dbReference type="ARBA" id="ARBA00023002"/>
    </source>
</evidence>
<dbReference type="GO" id="GO:0010124">
    <property type="term" value="P:phenylacetate catabolic process"/>
    <property type="evidence" value="ECO:0007669"/>
    <property type="project" value="InterPro"/>
</dbReference>
<dbReference type="Pfam" id="PF11794">
    <property type="entry name" value="HpaB_N"/>
    <property type="match status" value="1"/>
</dbReference>
<feature type="binding site" evidence="4">
    <location>
        <begin position="444"/>
        <end position="447"/>
    </location>
    <ligand>
        <name>FAD</name>
        <dbReference type="ChEBI" id="CHEBI:57692"/>
    </ligand>
</feature>
<dbReference type="SUPFAM" id="SSF56645">
    <property type="entry name" value="Acyl-CoA dehydrogenase NM domain-like"/>
    <property type="match status" value="1"/>
</dbReference>
<evidence type="ECO:0000256" key="1">
    <source>
        <dbReference type="ARBA" id="ARBA00022630"/>
    </source>
</evidence>
<dbReference type="GO" id="GO:0016712">
    <property type="term" value="F:oxidoreductase activity, acting on paired donors, with incorporation or reduction of molecular oxygen, reduced flavin or flavoprotein as one donor, and incorporation of one atom of oxygen"/>
    <property type="evidence" value="ECO:0007669"/>
    <property type="project" value="InterPro"/>
</dbReference>
<evidence type="ECO:0000256" key="2">
    <source>
        <dbReference type="ARBA" id="ARBA00022827"/>
    </source>
</evidence>
<keyword evidence="7" id="KW-0503">Monooxygenase</keyword>
<dbReference type="InterPro" id="IPR012687">
    <property type="entry name" value="HpaB_Deino-type"/>
</dbReference>
<proteinExistence type="predicted"/>
<dbReference type="STRING" id="402384.HM131_07195"/>
<dbReference type="InterPro" id="IPR024674">
    <property type="entry name" value="HpaB/PvcC/4-BUDH_N"/>
</dbReference>
<dbReference type="Pfam" id="PF03241">
    <property type="entry name" value="HpaB"/>
    <property type="match status" value="1"/>
</dbReference>
<keyword evidence="1" id="KW-0285">Flavoprotein</keyword>
<feature type="binding site" evidence="4">
    <location>
        <begin position="154"/>
        <end position="157"/>
    </location>
    <ligand>
        <name>FAD</name>
        <dbReference type="ChEBI" id="CHEBI:57692"/>
    </ligand>
</feature>
<dbReference type="Gene3D" id="1.20.140.10">
    <property type="entry name" value="Butyryl-CoA Dehydrogenase, subunit A, domain 3"/>
    <property type="match status" value="1"/>
</dbReference>
<dbReference type="KEGG" id="hmn:HM131_07195"/>
<name>A0A1W5ZTK1_9BACI</name>